<feature type="transmembrane region" description="Helical" evidence="1">
    <location>
        <begin position="452"/>
        <end position="479"/>
    </location>
</feature>
<gene>
    <name evidence="2" type="ORF">EZS28_018011</name>
</gene>
<accession>A0A5J4VVB8</accession>
<dbReference type="Proteomes" id="UP000324800">
    <property type="component" value="Unassembled WGS sequence"/>
</dbReference>
<reference evidence="2 3" key="1">
    <citation type="submission" date="2019-03" db="EMBL/GenBank/DDBJ databases">
        <title>Single cell metagenomics reveals metabolic interactions within the superorganism composed of flagellate Streblomastix strix and complex community of Bacteroidetes bacteria on its surface.</title>
        <authorList>
            <person name="Treitli S.C."/>
            <person name="Kolisko M."/>
            <person name="Husnik F."/>
            <person name="Keeling P."/>
            <person name="Hampl V."/>
        </authorList>
    </citation>
    <scope>NUCLEOTIDE SEQUENCE [LARGE SCALE GENOMIC DNA]</scope>
    <source>
        <strain evidence="2">ST1C</strain>
    </source>
</reference>
<protein>
    <submittedName>
        <fullName evidence="2">Uncharacterized protein</fullName>
    </submittedName>
</protein>
<dbReference type="EMBL" id="SNRW01004793">
    <property type="protein sequence ID" value="KAA6386462.1"/>
    <property type="molecule type" value="Genomic_DNA"/>
</dbReference>
<name>A0A5J4VVB8_9EUKA</name>
<evidence type="ECO:0000313" key="3">
    <source>
        <dbReference type="Proteomes" id="UP000324800"/>
    </source>
</evidence>
<comment type="caution">
    <text evidence="2">The sequence shown here is derived from an EMBL/GenBank/DDBJ whole genome shotgun (WGS) entry which is preliminary data.</text>
</comment>
<evidence type="ECO:0000256" key="1">
    <source>
        <dbReference type="SAM" id="Phobius"/>
    </source>
</evidence>
<sequence>MDIKDEGEVTLHVSAENYTENVEFKANQYGLRVIRLIGQQEQMNKQSYSVLSNALHPEKSGLKIVGAGFHAQNFIFEYVPPKSISSGITPMITINAGSILDWYDALEYEGQNAPSYFSHSFKDCIFEGSSIDYSTQKQYGSQIGPFISIIGVHVSISNSTFTAKPEIKILKNIPSVIISAVYLFANSGISIDQCQFTNLNQSTSISDSLLEDAGQLDLAGNYKTALQRMSNLPSSLAIFAIVDEDYISIRNNTDNLYVQVKSSHFTNSVSQNTRNEAILVDGFDIIKYILHSNNQQRSKNKIINEPSNLPIITLNNNSISNSQQIQSPVIALGAGIIYGSISNNTFVINKTNSVNNPVLINFESSIRVTESGGAEQIVGEGNKYSTSVSKDDLQSDYNKTNGLFTIEGKLDPSFDDIVANKVTVSVVEDVVDESEDLDPSDTKEKETKKRTVLIIVVISTFLFTFALAVITVFVGIWLWRRNKKKPKSKWITIDEVSDDGSHKL</sequence>
<keyword evidence="1" id="KW-1133">Transmembrane helix</keyword>
<dbReference type="AlphaFoldDB" id="A0A5J4VVB8"/>
<keyword evidence="1" id="KW-0812">Transmembrane</keyword>
<organism evidence="2 3">
    <name type="scientific">Streblomastix strix</name>
    <dbReference type="NCBI Taxonomy" id="222440"/>
    <lineage>
        <taxon>Eukaryota</taxon>
        <taxon>Metamonada</taxon>
        <taxon>Preaxostyla</taxon>
        <taxon>Oxymonadida</taxon>
        <taxon>Streblomastigidae</taxon>
        <taxon>Streblomastix</taxon>
    </lineage>
</organism>
<keyword evidence="1" id="KW-0472">Membrane</keyword>
<evidence type="ECO:0000313" key="2">
    <source>
        <dbReference type="EMBL" id="KAA6386462.1"/>
    </source>
</evidence>
<proteinExistence type="predicted"/>